<dbReference type="PANTHER" id="PTHR48021:SF25">
    <property type="entry name" value="SUGAR TRANSPORTER ERD6-LIKE 5"/>
    <property type="match status" value="1"/>
</dbReference>
<name>A0AAN7FNF4_QUERU</name>
<dbReference type="GO" id="GO:0022857">
    <property type="term" value="F:transmembrane transporter activity"/>
    <property type="evidence" value="ECO:0007669"/>
    <property type="project" value="InterPro"/>
</dbReference>
<accession>A0AAN7FNF4</accession>
<dbReference type="Gene3D" id="1.20.1250.20">
    <property type="entry name" value="MFS general substrate transporter like domains"/>
    <property type="match status" value="2"/>
</dbReference>
<evidence type="ECO:0000256" key="8">
    <source>
        <dbReference type="SAM" id="Phobius"/>
    </source>
</evidence>
<dbReference type="PROSITE" id="PS00216">
    <property type="entry name" value="SUGAR_TRANSPORT_1"/>
    <property type="match status" value="1"/>
</dbReference>
<keyword evidence="11" id="KW-1185">Reference proteome</keyword>
<dbReference type="SUPFAM" id="SSF103473">
    <property type="entry name" value="MFS general substrate transporter"/>
    <property type="match status" value="2"/>
</dbReference>
<reference evidence="10 11" key="1">
    <citation type="journal article" date="2023" name="G3 (Bethesda)">
        <title>A haplotype-resolved chromosome-scale genome for Quercus rubra L. provides insights into the genetics of adaptive traits for red oak species.</title>
        <authorList>
            <person name="Kapoor B."/>
            <person name="Jenkins J."/>
            <person name="Schmutz J."/>
            <person name="Zhebentyayeva T."/>
            <person name="Kuelheim C."/>
            <person name="Coggeshall M."/>
            <person name="Heim C."/>
            <person name="Lasky J.R."/>
            <person name="Leites L."/>
            <person name="Islam-Faridi N."/>
            <person name="Romero-Severson J."/>
            <person name="DeLeo V.L."/>
            <person name="Lucas S.M."/>
            <person name="Lazic D."/>
            <person name="Gailing O."/>
            <person name="Carlson J."/>
            <person name="Staton M."/>
        </authorList>
    </citation>
    <scope>NUCLEOTIDE SEQUENCE [LARGE SCALE GENOMIC DNA]</scope>
    <source>
        <strain evidence="10">Pseudo-F2</strain>
    </source>
</reference>
<organism evidence="10 11">
    <name type="scientific">Quercus rubra</name>
    <name type="common">Northern red oak</name>
    <name type="synonym">Quercus borealis</name>
    <dbReference type="NCBI Taxonomy" id="3512"/>
    <lineage>
        <taxon>Eukaryota</taxon>
        <taxon>Viridiplantae</taxon>
        <taxon>Streptophyta</taxon>
        <taxon>Embryophyta</taxon>
        <taxon>Tracheophyta</taxon>
        <taxon>Spermatophyta</taxon>
        <taxon>Magnoliopsida</taxon>
        <taxon>eudicotyledons</taxon>
        <taxon>Gunneridae</taxon>
        <taxon>Pentapetalae</taxon>
        <taxon>rosids</taxon>
        <taxon>fabids</taxon>
        <taxon>Fagales</taxon>
        <taxon>Fagaceae</taxon>
        <taxon>Quercus</taxon>
    </lineage>
</organism>
<feature type="transmembrane region" description="Helical" evidence="8">
    <location>
        <begin position="253"/>
        <end position="275"/>
    </location>
</feature>
<dbReference type="AlphaFoldDB" id="A0AAN7FNF4"/>
<feature type="transmembrane region" description="Helical" evidence="8">
    <location>
        <begin position="78"/>
        <end position="102"/>
    </location>
</feature>
<feature type="transmembrane region" description="Helical" evidence="8">
    <location>
        <begin position="226"/>
        <end position="246"/>
    </location>
</feature>
<dbReference type="GO" id="GO:0016020">
    <property type="term" value="C:membrane"/>
    <property type="evidence" value="ECO:0007669"/>
    <property type="project" value="UniProtKB-SubCell"/>
</dbReference>
<feature type="transmembrane region" description="Helical" evidence="8">
    <location>
        <begin position="187"/>
        <end position="206"/>
    </location>
</feature>
<proteinExistence type="inferred from homology"/>
<evidence type="ECO:0000256" key="1">
    <source>
        <dbReference type="ARBA" id="ARBA00004141"/>
    </source>
</evidence>
<comment type="subcellular location">
    <subcellularLocation>
        <location evidence="1">Membrane</location>
        <topology evidence="1">Multi-pass membrane protein</topology>
    </subcellularLocation>
</comment>
<comment type="caution">
    <text evidence="10">The sequence shown here is derived from an EMBL/GenBank/DDBJ whole genome shotgun (WGS) entry which is preliminary data.</text>
</comment>
<dbReference type="PANTHER" id="PTHR48021">
    <property type="match status" value="1"/>
</dbReference>
<evidence type="ECO:0000256" key="2">
    <source>
        <dbReference type="ARBA" id="ARBA00010992"/>
    </source>
</evidence>
<comment type="similarity">
    <text evidence="2">Belongs to the major facilitator superfamily. Sugar transporter (TC 2.A.1.1) family.</text>
</comment>
<dbReference type="EMBL" id="JAXUIC010000003">
    <property type="protein sequence ID" value="KAK4596117.1"/>
    <property type="molecule type" value="Genomic_DNA"/>
</dbReference>
<dbReference type="Pfam" id="PF00083">
    <property type="entry name" value="Sugar_tr"/>
    <property type="match status" value="1"/>
</dbReference>
<evidence type="ECO:0000256" key="3">
    <source>
        <dbReference type="ARBA" id="ARBA00022448"/>
    </source>
</evidence>
<keyword evidence="3" id="KW-0813">Transport</keyword>
<feature type="domain" description="Major facilitator superfamily (MFS) profile" evidence="9">
    <location>
        <begin position="1"/>
        <end position="377"/>
    </location>
</feature>
<keyword evidence="4" id="KW-0762">Sugar transport</keyword>
<gene>
    <name evidence="10" type="ORF">RGQ29_014251</name>
</gene>
<keyword evidence="6 8" id="KW-1133">Transmembrane helix</keyword>
<protein>
    <recommendedName>
        <fullName evidence="9">Major facilitator superfamily (MFS) profile domain-containing protein</fullName>
    </recommendedName>
</protein>
<evidence type="ECO:0000256" key="7">
    <source>
        <dbReference type="ARBA" id="ARBA00023136"/>
    </source>
</evidence>
<evidence type="ECO:0000256" key="6">
    <source>
        <dbReference type="ARBA" id="ARBA00022989"/>
    </source>
</evidence>
<feature type="transmembrane region" description="Helical" evidence="8">
    <location>
        <begin position="287"/>
        <end position="312"/>
    </location>
</feature>
<feature type="transmembrane region" description="Helical" evidence="8">
    <location>
        <begin position="355"/>
        <end position="373"/>
    </location>
</feature>
<dbReference type="InterPro" id="IPR005829">
    <property type="entry name" value="Sugar_transporter_CS"/>
</dbReference>
<dbReference type="InterPro" id="IPR050549">
    <property type="entry name" value="MFS_Trehalose_Transporter"/>
</dbReference>
<dbReference type="InterPro" id="IPR020846">
    <property type="entry name" value="MFS_dom"/>
</dbReference>
<dbReference type="PROSITE" id="PS50850">
    <property type="entry name" value="MFS"/>
    <property type="match status" value="1"/>
</dbReference>
<feature type="transmembrane region" description="Helical" evidence="8">
    <location>
        <begin position="324"/>
        <end position="343"/>
    </location>
</feature>
<evidence type="ECO:0000256" key="5">
    <source>
        <dbReference type="ARBA" id="ARBA00022692"/>
    </source>
</evidence>
<sequence length="407" mass="44226">MEEEEESITRSLLLKQKLDSNHQWSSTSDHGGVQLSESSSTTTSIVVLSTLVAVCGSFTFGSAVGYSSPSESGIEDELGLSLAEYSIFGSILTIGGMLGAIFSGKIADFIGRKGAMGVSEIFCILGWLAIVFSKAKCGRLKEFEAMLQILRGENADISQEAADIIEYIENLRWISEDGVLHLFQGKYAYSVMVAVGLMAFQEFGGLNGFSFYTSSIFELAGFSSNIGIIAAAVVQILMTTLGVLLIDKCGRRPLLMISTAGTCLGCVLTGFSFFLQDLQIGKEVIPILVLIGVLVYLGSFELGMGGIPWIIMSEIFPITIKSSAGSLVTLVNWMCSWVVSYAFDYLFEWSSAGTFFIFAVICGMGIIFINKLIPETRGVHLKKSKHHLLISNNKKNFVIYGIHHQCI</sequence>
<keyword evidence="5 8" id="KW-0812">Transmembrane</keyword>
<evidence type="ECO:0000256" key="4">
    <source>
        <dbReference type="ARBA" id="ARBA00022597"/>
    </source>
</evidence>
<evidence type="ECO:0000313" key="10">
    <source>
        <dbReference type="EMBL" id="KAK4596117.1"/>
    </source>
</evidence>
<evidence type="ECO:0000259" key="9">
    <source>
        <dbReference type="PROSITE" id="PS50850"/>
    </source>
</evidence>
<keyword evidence="7 8" id="KW-0472">Membrane</keyword>
<dbReference type="Proteomes" id="UP001324115">
    <property type="component" value="Unassembled WGS sequence"/>
</dbReference>
<evidence type="ECO:0000313" key="11">
    <source>
        <dbReference type="Proteomes" id="UP001324115"/>
    </source>
</evidence>
<feature type="transmembrane region" description="Helical" evidence="8">
    <location>
        <begin position="45"/>
        <end position="66"/>
    </location>
</feature>
<dbReference type="InterPro" id="IPR036259">
    <property type="entry name" value="MFS_trans_sf"/>
</dbReference>
<dbReference type="InterPro" id="IPR005828">
    <property type="entry name" value="MFS_sugar_transport-like"/>
</dbReference>